<accession>A0ACC0PBI3</accession>
<sequence>MTETLLLLKKKPIELFSQLLKALQAFHDQNIGHGNLLGGTFVVGSDLLPQHVVLLHEVTGGGIMIVVH</sequence>
<gene>
    <name evidence="1" type="ORF">RHMOL_Rhmol03G0041200</name>
</gene>
<evidence type="ECO:0000313" key="2">
    <source>
        <dbReference type="Proteomes" id="UP001062846"/>
    </source>
</evidence>
<dbReference type="EMBL" id="CM046390">
    <property type="protein sequence ID" value="KAI8562504.1"/>
    <property type="molecule type" value="Genomic_DNA"/>
</dbReference>
<protein>
    <submittedName>
        <fullName evidence="1">Uncharacterized protein</fullName>
    </submittedName>
</protein>
<dbReference type="Proteomes" id="UP001062846">
    <property type="component" value="Chromosome 3"/>
</dbReference>
<organism evidence="1 2">
    <name type="scientific">Rhododendron molle</name>
    <name type="common">Chinese azalea</name>
    <name type="synonym">Azalea mollis</name>
    <dbReference type="NCBI Taxonomy" id="49168"/>
    <lineage>
        <taxon>Eukaryota</taxon>
        <taxon>Viridiplantae</taxon>
        <taxon>Streptophyta</taxon>
        <taxon>Embryophyta</taxon>
        <taxon>Tracheophyta</taxon>
        <taxon>Spermatophyta</taxon>
        <taxon>Magnoliopsida</taxon>
        <taxon>eudicotyledons</taxon>
        <taxon>Gunneridae</taxon>
        <taxon>Pentapetalae</taxon>
        <taxon>asterids</taxon>
        <taxon>Ericales</taxon>
        <taxon>Ericaceae</taxon>
        <taxon>Ericoideae</taxon>
        <taxon>Rhodoreae</taxon>
        <taxon>Rhododendron</taxon>
    </lineage>
</organism>
<evidence type="ECO:0000313" key="1">
    <source>
        <dbReference type="EMBL" id="KAI8562504.1"/>
    </source>
</evidence>
<keyword evidence="2" id="KW-1185">Reference proteome</keyword>
<comment type="caution">
    <text evidence="1">The sequence shown here is derived from an EMBL/GenBank/DDBJ whole genome shotgun (WGS) entry which is preliminary data.</text>
</comment>
<proteinExistence type="predicted"/>
<name>A0ACC0PBI3_RHOML</name>
<reference evidence="1" key="1">
    <citation type="submission" date="2022-02" db="EMBL/GenBank/DDBJ databases">
        <title>Plant Genome Project.</title>
        <authorList>
            <person name="Zhang R.-G."/>
        </authorList>
    </citation>
    <scope>NUCLEOTIDE SEQUENCE</scope>
    <source>
        <strain evidence="1">AT1</strain>
    </source>
</reference>